<dbReference type="InterPro" id="IPR036236">
    <property type="entry name" value="Znf_C2H2_sf"/>
</dbReference>
<keyword evidence="6" id="KW-0805">Transcription regulation</keyword>
<dbReference type="Proteomes" id="UP001221898">
    <property type="component" value="Unassembled WGS sequence"/>
</dbReference>
<dbReference type="GO" id="GO:0010468">
    <property type="term" value="P:regulation of gene expression"/>
    <property type="evidence" value="ECO:0007669"/>
    <property type="project" value="TreeGrafter"/>
</dbReference>
<dbReference type="GO" id="GO:0005634">
    <property type="term" value="C:nucleus"/>
    <property type="evidence" value="ECO:0007669"/>
    <property type="project" value="UniProtKB-SubCell"/>
</dbReference>
<evidence type="ECO:0000313" key="14">
    <source>
        <dbReference type="Proteomes" id="UP001221898"/>
    </source>
</evidence>
<evidence type="ECO:0000256" key="6">
    <source>
        <dbReference type="ARBA" id="ARBA00023015"/>
    </source>
</evidence>
<keyword evidence="2" id="KW-0479">Metal-binding</keyword>
<dbReference type="EMBL" id="JAINUG010000047">
    <property type="protein sequence ID" value="KAJ8405676.1"/>
    <property type="molecule type" value="Genomic_DNA"/>
</dbReference>
<evidence type="ECO:0000256" key="5">
    <source>
        <dbReference type="ARBA" id="ARBA00022833"/>
    </source>
</evidence>
<evidence type="ECO:0000256" key="9">
    <source>
        <dbReference type="ARBA" id="ARBA00023242"/>
    </source>
</evidence>
<proteinExistence type="predicted"/>
<dbReference type="SUPFAM" id="SSF57667">
    <property type="entry name" value="beta-beta-alpha zinc fingers"/>
    <property type="match status" value="2"/>
</dbReference>
<dbReference type="InterPro" id="IPR050331">
    <property type="entry name" value="Zinc_finger"/>
</dbReference>
<feature type="domain" description="C2H2-type" evidence="12">
    <location>
        <begin position="226"/>
        <end position="253"/>
    </location>
</feature>
<evidence type="ECO:0000256" key="4">
    <source>
        <dbReference type="ARBA" id="ARBA00022771"/>
    </source>
</evidence>
<evidence type="ECO:0000313" key="13">
    <source>
        <dbReference type="EMBL" id="KAJ8405676.1"/>
    </source>
</evidence>
<comment type="caution">
    <text evidence="13">The sequence shown here is derived from an EMBL/GenBank/DDBJ whole genome shotgun (WGS) entry which is preliminary data.</text>
</comment>
<dbReference type="GO" id="GO:0008270">
    <property type="term" value="F:zinc ion binding"/>
    <property type="evidence" value="ECO:0007669"/>
    <property type="project" value="UniProtKB-KW"/>
</dbReference>
<dbReference type="InterPro" id="IPR013087">
    <property type="entry name" value="Znf_C2H2_type"/>
</dbReference>
<dbReference type="Pfam" id="PF13894">
    <property type="entry name" value="zf-C2H2_4"/>
    <property type="match status" value="1"/>
</dbReference>
<dbReference type="FunFam" id="3.30.160.60:FF:000186">
    <property type="entry name" value="Zinc finger protein 366"/>
    <property type="match status" value="1"/>
</dbReference>
<feature type="compositionally biased region" description="Polar residues" evidence="11">
    <location>
        <begin position="1"/>
        <end position="11"/>
    </location>
</feature>
<dbReference type="Pfam" id="PF00096">
    <property type="entry name" value="zf-C2H2"/>
    <property type="match status" value="2"/>
</dbReference>
<keyword evidence="9" id="KW-0539">Nucleus</keyword>
<organism evidence="13 14">
    <name type="scientific">Aldrovandia affinis</name>
    <dbReference type="NCBI Taxonomy" id="143900"/>
    <lineage>
        <taxon>Eukaryota</taxon>
        <taxon>Metazoa</taxon>
        <taxon>Chordata</taxon>
        <taxon>Craniata</taxon>
        <taxon>Vertebrata</taxon>
        <taxon>Euteleostomi</taxon>
        <taxon>Actinopterygii</taxon>
        <taxon>Neopterygii</taxon>
        <taxon>Teleostei</taxon>
        <taxon>Notacanthiformes</taxon>
        <taxon>Halosauridae</taxon>
        <taxon>Aldrovandia</taxon>
    </lineage>
</organism>
<dbReference type="PROSITE" id="PS50157">
    <property type="entry name" value="ZINC_FINGER_C2H2_2"/>
    <property type="match status" value="3"/>
</dbReference>
<sequence>MHNPPFSSQHSLGFDCLRNSSEGGSRKRQWTPFKMNPRDTESSDEPEEEEERPLKTMDLFHLPYLSPQYVLDLSPNHDPDMTDLSQIQFYRTLGRFNSMQVKREPASLEALWSPSPLLMLPSHPYIAPLHPSWISLSFFMPRPVMHLSPHNFYQEALLRHRRGLGRARGVQTPAVKHNLGVHVDESYHVDVGTNQKRWQCRLCEKSYTSKYNLVTHILGHSGIKPHGCGQCGKLFKQLSHLHTHMLTHQGTRPHKCQACHKAFTQTSHLKRHMMQHSDI</sequence>
<evidence type="ECO:0000256" key="3">
    <source>
        <dbReference type="ARBA" id="ARBA00022737"/>
    </source>
</evidence>
<reference evidence="13" key="1">
    <citation type="journal article" date="2023" name="Science">
        <title>Genome structures resolve the early diversification of teleost fishes.</title>
        <authorList>
            <person name="Parey E."/>
            <person name="Louis A."/>
            <person name="Montfort J."/>
            <person name="Bouchez O."/>
            <person name="Roques C."/>
            <person name="Iampietro C."/>
            <person name="Lluch J."/>
            <person name="Castinel A."/>
            <person name="Donnadieu C."/>
            <person name="Desvignes T."/>
            <person name="Floi Bucao C."/>
            <person name="Jouanno E."/>
            <person name="Wen M."/>
            <person name="Mejri S."/>
            <person name="Dirks R."/>
            <person name="Jansen H."/>
            <person name="Henkel C."/>
            <person name="Chen W.J."/>
            <person name="Zahm M."/>
            <person name="Cabau C."/>
            <person name="Klopp C."/>
            <person name="Thompson A.W."/>
            <person name="Robinson-Rechavi M."/>
            <person name="Braasch I."/>
            <person name="Lecointre G."/>
            <person name="Bobe J."/>
            <person name="Postlethwait J.H."/>
            <person name="Berthelot C."/>
            <person name="Roest Crollius H."/>
            <person name="Guiguen Y."/>
        </authorList>
    </citation>
    <scope>NUCLEOTIDE SEQUENCE</scope>
    <source>
        <strain evidence="13">NC1722</strain>
    </source>
</reference>
<evidence type="ECO:0000256" key="1">
    <source>
        <dbReference type="ARBA" id="ARBA00004123"/>
    </source>
</evidence>
<dbReference type="AlphaFoldDB" id="A0AAD7SN71"/>
<feature type="region of interest" description="Disordered" evidence="11">
    <location>
        <begin position="1"/>
        <end position="53"/>
    </location>
</feature>
<dbReference type="FunFam" id="3.30.160.60:FF:001180">
    <property type="entry name" value="Zinc finger protein 366"/>
    <property type="match status" value="1"/>
</dbReference>
<keyword evidence="4 10" id="KW-0863">Zinc-finger</keyword>
<dbReference type="PANTHER" id="PTHR16515">
    <property type="entry name" value="PR DOMAIN ZINC FINGER PROTEIN"/>
    <property type="match status" value="1"/>
</dbReference>
<evidence type="ECO:0000256" key="11">
    <source>
        <dbReference type="SAM" id="MobiDB-lite"/>
    </source>
</evidence>
<feature type="domain" description="C2H2-type" evidence="12">
    <location>
        <begin position="254"/>
        <end position="279"/>
    </location>
</feature>
<keyword evidence="7" id="KW-0238">DNA-binding</keyword>
<feature type="domain" description="C2H2-type" evidence="12">
    <location>
        <begin position="198"/>
        <end position="225"/>
    </location>
</feature>
<protein>
    <recommendedName>
        <fullName evidence="12">C2H2-type domain-containing protein</fullName>
    </recommendedName>
</protein>
<keyword evidence="14" id="KW-1185">Reference proteome</keyword>
<evidence type="ECO:0000259" key="12">
    <source>
        <dbReference type="PROSITE" id="PS50157"/>
    </source>
</evidence>
<feature type="compositionally biased region" description="Acidic residues" evidence="11">
    <location>
        <begin position="42"/>
        <end position="51"/>
    </location>
</feature>
<dbReference type="FunFam" id="3.30.160.60:FF:000191">
    <property type="entry name" value="zinc finger protein 366"/>
    <property type="match status" value="1"/>
</dbReference>
<dbReference type="SMART" id="SM00355">
    <property type="entry name" value="ZnF_C2H2"/>
    <property type="match status" value="3"/>
</dbReference>
<dbReference type="GO" id="GO:0003677">
    <property type="term" value="F:DNA binding"/>
    <property type="evidence" value="ECO:0007669"/>
    <property type="project" value="UniProtKB-KW"/>
</dbReference>
<evidence type="ECO:0000256" key="2">
    <source>
        <dbReference type="ARBA" id="ARBA00022723"/>
    </source>
</evidence>
<evidence type="ECO:0000256" key="10">
    <source>
        <dbReference type="PROSITE-ProRule" id="PRU00042"/>
    </source>
</evidence>
<dbReference type="Gene3D" id="3.30.160.60">
    <property type="entry name" value="Classic Zinc Finger"/>
    <property type="match status" value="3"/>
</dbReference>
<dbReference type="PROSITE" id="PS00028">
    <property type="entry name" value="ZINC_FINGER_C2H2_1"/>
    <property type="match status" value="3"/>
</dbReference>
<gene>
    <name evidence="13" type="ORF">AAFF_G00316560</name>
</gene>
<comment type="subcellular location">
    <subcellularLocation>
        <location evidence="1">Nucleus</location>
    </subcellularLocation>
</comment>
<name>A0AAD7SN71_9TELE</name>
<evidence type="ECO:0000256" key="8">
    <source>
        <dbReference type="ARBA" id="ARBA00023163"/>
    </source>
</evidence>
<keyword evidence="3" id="KW-0677">Repeat</keyword>
<keyword evidence="8" id="KW-0804">Transcription</keyword>
<accession>A0AAD7SN71</accession>
<keyword evidence="5" id="KW-0862">Zinc</keyword>
<dbReference type="PANTHER" id="PTHR16515:SF49">
    <property type="entry name" value="GASTRULA ZINC FINGER PROTEIN XLCGF49.1-LIKE-RELATED"/>
    <property type="match status" value="1"/>
</dbReference>
<evidence type="ECO:0000256" key="7">
    <source>
        <dbReference type="ARBA" id="ARBA00023125"/>
    </source>
</evidence>
<feature type="non-terminal residue" evidence="13">
    <location>
        <position position="279"/>
    </location>
</feature>